<reference evidence="11 12" key="1">
    <citation type="journal article" date="2015" name="Genome Announc.">
        <title>Expanding the biotechnology potential of lactobacilli through comparative genomics of 213 strains and associated genera.</title>
        <authorList>
            <person name="Sun Z."/>
            <person name="Harris H.M."/>
            <person name="McCann A."/>
            <person name="Guo C."/>
            <person name="Argimon S."/>
            <person name="Zhang W."/>
            <person name="Yang X."/>
            <person name="Jeffery I.B."/>
            <person name="Cooney J.C."/>
            <person name="Kagawa T.F."/>
            <person name="Liu W."/>
            <person name="Song Y."/>
            <person name="Salvetti E."/>
            <person name="Wrobel A."/>
            <person name="Rasinkangas P."/>
            <person name="Parkhill J."/>
            <person name="Rea M.C."/>
            <person name="O'Sullivan O."/>
            <person name="Ritari J."/>
            <person name="Douillard F.P."/>
            <person name="Paul Ross R."/>
            <person name="Yang R."/>
            <person name="Briner A.E."/>
            <person name="Felis G.E."/>
            <person name="de Vos W.M."/>
            <person name="Barrangou R."/>
            <person name="Klaenhammer T.R."/>
            <person name="Caufield P.W."/>
            <person name="Cui Y."/>
            <person name="Zhang H."/>
            <person name="O'Toole P.W."/>
        </authorList>
    </citation>
    <scope>NUCLEOTIDE SEQUENCE [LARGE SCALE GENOMIC DNA]</scope>
    <source>
        <strain evidence="11 12">DSM 20505</strain>
    </source>
</reference>
<feature type="transmembrane region" description="Helical" evidence="9">
    <location>
        <begin position="150"/>
        <end position="168"/>
    </location>
</feature>
<feature type="transmembrane region" description="Helical" evidence="9">
    <location>
        <begin position="189"/>
        <end position="209"/>
    </location>
</feature>
<sequence>MGEIMNDYINEKILPKVMKFTNSKIITALKNGMIYTIPFIIIGSVFLILSSLPVTSWAAWMTSTGLVPYFNQATNFSFNVMSIIAVTGIAYEWARNEGIDALPAGITGFISFLVVLQPTATINDPTGKVLVQNTQHITGWIDTSWLAGKGMIAAIIIGLVTGWVYSWFVKNKITIKLPEQVPSNVANSFIALIPAAALVTFWMLVYMGFDHFAHTSMLQWIYNIIQSPLQGITDSFAGALIVPLLISLLWFFGVHGSSIVSGIMTAILLSNSTDNAKLFAAGHLSQANGGHVFTQALLDQFGTVTGAGITIGMVVYMLWFAKSAQLKSLAGLEIAPAIFNINEPILFGVPIVLNPLMLIPFIAAPMISMGLTYIVIKIGLIPLFNGVYVPWTTPPIISGFLVGGWKTAIWQALMLVMTFFVYLPFVRSYDKMLYSEEQANLAAEEAAK</sequence>
<evidence type="ECO:0000259" key="10">
    <source>
        <dbReference type="PROSITE" id="PS51105"/>
    </source>
</evidence>
<feature type="transmembrane region" description="Helical" evidence="9">
    <location>
        <begin position="76"/>
        <end position="94"/>
    </location>
</feature>
<protein>
    <recommendedName>
        <fullName evidence="8">Permease IIC component</fullName>
    </recommendedName>
</protein>
<comment type="caution">
    <text evidence="11">The sequence shown here is derived from an EMBL/GenBank/DDBJ whole genome shotgun (WGS) entry which is preliminary data.</text>
</comment>
<evidence type="ECO:0000256" key="6">
    <source>
        <dbReference type="ARBA" id="ARBA00022989"/>
    </source>
</evidence>
<keyword evidence="5 9" id="KW-0812">Transmembrane</keyword>
<feature type="transmembrane region" description="Helical" evidence="9">
    <location>
        <begin position="236"/>
        <end position="269"/>
    </location>
</feature>
<evidence type="ECO:0000256" key="5">
    <source>
        <dbReference type="ARBA" id="ARBA00022692"/>
    </source>
</evidence>
<feature type="domain" description="PTS EIIC type-3" evidence="10">
    <location>
        <begin position="9"/>
        <end position="425"/>
    </location>
</feature>
<name>A0A0R1ZKC9_9LACO</name>
<dbReference type="Proteomes" id="UP000051679">
    <property type="component" value="Unassembled WGS sequence"/>
</dbReference>
<comment type="subcellular location">
    <subcellularLocation>
        <location evidence="1">Cell membrane</location>
        <topology evidence="1">Multi-pass membrane protein</topology>
    </subcellularLocation>
</comment>
<dbReference type="PANTHER" id="PTHR33989">
    <property type="match status" value="1"/>
</dbReference>
<feature type="transmembrane region" description="Helical" evidence="9">
    <location>
        <begin position="408"/>
        <end position="426"/>
    </location>
</feature>
<evidence type="ECO:0000256" key="2">
    <source>
        <dbReference type="ARBA" id="ARBA00022448"/>
    </source>
</evidence>
<evidence type="ECO:0000256" key="9">
    <source>
        <dbReference type="SAM" id="Phobius"/>
    </source>
</evidence>
<feature type="transmembrane region" description="Helical" evidence="9">
    <location>
        <begin position="370"/>
        <end position="388"/>
    </location>
</feature>
<keyword evidence="7 8" id="KW-0472">Membrane</keyword>
<dbReference type="GO" id="GO:0009401">
    <property type="term" value="P:phosphoenolpyruvate-dependent sugar phosphotransferase system"/>
    <property type="evidence" value="ECO:0007669"/>
    <property type="project" value="InterPro"/>
</dbReference>
<dbReference type="STRING" id="1291052.FC18_GL001311"/>
<dbReference type="EMBL" id="AYYO01000022">
    <property type="protein sequence ID" value="KRM55416.1"/>
    <property type="molecule type" value="Genomic_DNA"/>
</dbReference>
<gene>
    <name evidence="11" type="ORF">FC18_GL001311</name>
</gene>
<proteinExistence type="predicted"/>
<dbReference type="PIRSF" id="PIRSF006351">
    <property type="entry name" value="PTS_EIIC-Cellobiose"/>
    <property type="match status" value="1"/>
</dbReference>
<dbReference type="GO" id="GO:0008982">
    <property type="term" value="F:protein-N(PI)-phosphohistidine-sugar phosphotransferase activity"/>
    <property type="evidence" value="ECO:0007669"/>
    <property type="project" value="UniProtKB-UniRule"/>
</dbReference>
<dbReference type="InterPro" id="IPR003352">
    <property type="entry name" value="PTS_EIIC"/>
</dbReference>
<feature type="transmembrane region" description="Helical" evidence="9">
    <location>
        <begin position="101"/>
        <end position="120"/>
    </location>
</feature>
<keyword evidence="12" id="KW-1185">Reference proteome</keyword>
<evidence type="ECO:0000313" key="11">
    <source>
        <dbReference type="EMBL" id="KRM55416.1"/>
    </source>
</evidence>
<dbReference type="GO" id="GO:1901264">
    <property type="term" value="P:carbohydrate derivative transport"/>
    <property type="evidence" value="ECO:0007669"/>
    <property type="project" value="TreeGrafter"/>
</dbReference>
<evidence type="ECO:0000256" key="3">
    <source>
        <dbReference type="ARBA" id="ARBA00022475"/>
    </source>
</evidence>
<keyword evidence="4 8" id="KW-0762">Sugar transport</keyword>
<keyword evidence="3 8" id="KW-1003">Cell membrane</keyword>
<evidence type="ECO:0000256" key="1">
    <source>
        <dbReference type="ARBA" id="ARBA00004651"/>
    </source>
</evidence>
<dbReference type="InterPro" id="IPR004796">
    <property type="entry name" value="PTS_IIC_cello"/>
</dbReference>
<dbReference type="PANTHER" id="PTHR33989:SF4">
    <property type="entry name" value="PTS SYSTEM N,N'-DIACETYLCHITOBIOSE-SPECIFIC EIIC COMPONENT"/>
    <property type="match status" value="1"/>
</dbReference>
<dbReference type="Pfam" id="PF02378">
    <property type="entry name" value="PTS_EIIC"/>
    <property type="match status" value="1"/>
</dbReference>
<feature type="transmembrane region" description="Helical" evidence="9">
    <location>
        <begin position="33"/>
        <end position="56"/>
    </location>
</feature>
<keyword evidence="6 9" id="KW-1133">Transmembrane helix</keyword>
<keyword evidence="2 8" id="KW-0813">Transport</keyword>
<evidence type="ECO:0000256" key="4">
    <source>
        <dbReference type="ARBA" id="ARBA00022597"/>
    </source>
</evidence>
<dbReference type="InterPro" id="IPR051088">
    <property type="entry name" value="PTS_Sugar-EIIC/EIIB"/>
</dbReference>
<comment type="function">
    <text evidence="8">The phosphoenolpyruvate-dependent sugar phosphotransferase system (PTS), a major carbohydrate active -transport system, catalyzes the phosphorylation of incoming sugar substrates concomitant with their translocation across the cell membrane.</text>
</comment>
<dbReference type="AlphaFoldDB" id="A0A0R1ZKC9"/>
<dbReference type="GO" id="GO:0005886">
    <property type="term" value="C:plasma membrane"/>
    <property type="evidence" value="ECO:0007669"/>
    <property type="project" value="UniProtKB-SubCell"/>
</dbReference>
<dbReference type="NCBIfam" id="TIGR00410">
    <property type="entry name" value="lacE"/>
    <property type="match status" value="1"/>
</dbReference>
<dbReference type="InterPro" id="IPR004501">
    <property type="entry name" value="PTS_EIIC_3"/>
</dbReference>
<accession>A0A0R1ZKC9</accession>
<organism evidence="11 12">
    <name type="scientific">Lacticaseibacillus sharpeae JCM 1186 = DSM 20505</name>
    <dbReference type="NCBI Taxonomy" id="1291052"/>
    <lineage>
        <taxon>Bacteria</taxon>
        <taxon>Bacillati</taxon>
        <taxon>Bacillota</taxon>
        <taxon>Bacilli</taxon>
        <taxon>Lactobacillales</taxon>
        <taxon>Lactobacillaceae</taxon>
        <taxon>Lacticaseibacillus</taxon>
    </lineage>
</organism>
<evidence type="ECO:0000256" key="7">
    <source>
        <dbReference type="ARBA" id="ARBA00023136"/>
    </source>
</evidence>
<evidence type="ECO:0000313" key="12">
    <source>
        <dbReference type="Proteomes" id="UP000051679"/>
    </source>
</evidence>
<feature type="transmembrane region" description="Helical" evidence="9">
    <location>
        <begin position="341"/>
        <end position="363"/>
    </location>
</feature>
<dbReference type="PROSITE" id="PS51105">
    <property type="entry name" value="PTS_EIIC_TYPE_3"/>
    <property type="match status" value="1"/>
</dbReference>
<feature type="transmembrane region" description="Helical" evidence="9">
    <location>
        <begin position="301"/>
        <end position="321"/>
    </location>
</feature>
<dbReference type="PATRIC" id="fig|1291052.5.peg.1329"/>
<evidence type="ECO:0000256" key="8">
    <source>
        <dbReference type="PIRNR" id="PIRNR006351"/>
    </source>
</evidence>